<keyword evidence="4" id="KW-0012">Acyltransferase</keyword>
<gene>
    <name evidence="4" type="ORF">ACFQMH_38520</name>
</gene>
<dbReference type="InterPro" id="IPR014043">
    <property type="entry name" value="Acyl_transferase_dom"/>
</dbReference>
<feature type="non-terminal residue" evidence="4">
    <location>
        <position position="1"/>
    </location>
</feature>
<evidence type="ECO:0000256" key="1">
    <source>
        <dbReference type="ARBA" id="ARBA00022679"/>
    </source>
</evidence>
<evidence type="ECO:0000313" key="4">
    <source>
        <dbReference type="EMBL" id="MFC7017482.1"/>
    </source>
</evidence>
<dbReference type="EMBL" id="JBHSYM010000105">
    <property type="protein sequence ID" value="MFC7017482.1"/>
    <property type="molecule type" value="Genomic_DNA"/>
</dbReference>
<accession>A0ABW2EFH9</accession>
<dbReference type="InterPro" id="IPR016035">
    <property type="entry name" value="Acyl_Trfase/lysoPLipase"/>
</dbReference>
<evidence type="ECO:0000313" key="5">
    <source>
        <dbReference type="Proteomes" id="UP001596409"/>
    </source>
</evidence>
<dbReference type="InterPro" id="IPR016039">
    <property type="entry name" value="Thiolase-like"/>
</dbReference>
<dbReference type="PANTHER" id="PTHR43775">
    <property type="entry name" value="FATTY ACID SYNTHASE"/>
    <property type="match status" value="1"/>
</dbReference>
<sequence>RRAAVSSFGISGTNAHVILEEGAQEAFRDGGTTAGAQASGSAYAPWVLSGKEEATLMAQAAKLAAYVAEHSEEPLFDIGLSLATTRSAFEHRAVLVHRSLEEQLAGLQALASGERAAGVIRGTVSPGKLAFLFTGQGSQRLGMGRDLHAAFPAFATAFDTVADSLDKHLTTPLRTVIWDSEDSTLLDRTEYTQPALFAIEVALFRLLESWGVRPDFVAGHSIGELAAAHAAGVLSLEDAAT</sequence>
<dbReference type="GO" id="GO:0016746">
    <property type="term" value="F:acyltransferase activity"/>
    <property type="evidence" value="ECO:0007669"/>
    <property type="project" value="UniProtKB-KW"/>
</dbReference>
<dbReference type="Gene3D" id="3.40.366.10">
    <property type="entry name" value="Malonyl-Coenzyme A Acyl Carrier Protein, domain 2"/>
    <property type="match status" value="1"/>
</dbReference>
<keyword evidence="2" id="KW-0511">Multifunctional enzyme</keyword>
<feature type="non-terminal residue" evidence="4">
    <location>
        <position position="241"/>
    </location>
</feature>
<dbReference type="InterPro" id="IPR001227">
    <property type="entry name" value="Ac_transferase_dom_sf"/>
</dbReference>
<keyword evidence="5" id="KW-1185">Reference proteome</keyword>
<dbReference type="Pfam" id="PF00698">
    <property type="entry name" value="Acyl_transf_1"/>
    <property type="match status" value="1"/>
</dbReference>
<proteinExistence type="predicted"/>
<evidence type="ECO:0000256" key="2">
    <source>
        <dbReference type="ARBA" id="ARBA00023268"/>
    </source>
</evidence>
<dbReference type="Proteomes" id="UP001596409">
    <property type="component" value="Unassembled WGS sequence"/>
</dbReference>
<comment type="caution">
    <text evidence="4">The sequence shown here is derived from an EMBL/GenBank/DDBJ whole genome shotgun (WGS) entry which is preliminary data.</text>
</comment>
<dbReference type="SMART" id="SM00827">
    <property type="entry name" value="PKS_AT"/>
    <property type="match status" value="1"/>
</dbReference>
<dbReference type="RefSeq" id="WP_385870469.1">
    <property type="nucleotide sequence ID" value="NZ_JBHSYM010000105.1"/>
</dbReference>
<organism evidence="4 5">
    <name type="scientific">Streptomyces viridiviolaceus</name>
    <dbReference type="NCBI Taxonomy" id="68282"/>
    <lineage>
        <taxon>Bacteria</taxon>
        <taxon>Bacillati</taxon>
        <taxon>Actinomycetota</taxon>
        <taxon>Actinomycetes</taxon>
        <taxon>Kitasatosporales</taxon>
        <taxon>Streptomycetaceae</taxon>
        <taxon>Streptomyces</taxon>
    </lineage>
</organism>
<protein>
    <submittedName>
        <fullName evidence="4">Acyltransferase domain-containing protein</fullName>
    </submittedName>
</protein>
<evidence type="ECO:0000259" key="3">
    <source>
        <dbReference type="SMART" id="SM00827"/>
    </source>
</evidence>
<name>A0ABW2EFH9_9ACTN</name>
<reference evidence="5" key="1">
    <citation type="journal article" date="2019" name="Int. J. Syst. Evol. Microbiol.">
        <title>The Global Catalogue of Microorganisms (GCM) 10K type strain sequencing project: providing services to taxonomists for standard genome sequencing and annotation.</title>
        <authorList>
            <consortium name="The Broad Institute Genomics Platform"/>
            <consortium name="The Broad Institute Genome Sequencing Center for Infectious Disease"/>
            <person name="Wu L."/>
            <person name="Ma J."/>
        </authorList>
    </citation>
    <scope>NUCLEOTIDE SEQUENCE [LARGE SCALE GENOMIC DNA]</scope>
    <source>
        <strain evidence="5">JCM 4855</strain>
    </source>
</reference>
<feature type="domain" description="Malonyl-CoA:ACP transacylase (MAT)" evidence="3">
    <location>
        <begin position="132"/>
        <end position="241"/>
    </location>
</feature>
<dbReference type="Pfam" id="PF22621">
    <property type="entry name" value="CurL-like_PKS_C"/>
    <property type="match status" value="1"/>
</dbReference>
<keyword evidence="1" id="KW-0808">Transferase</keyword>
<dbReference type="SUPFAM" id="SSF52151">
    <property type="entry name" value="FabD/lysophospholipase-like"/>
    <property type="match status" value="1"/>
</dbReference>
<dbReference type="Gene3D" id="3.40.47.10">
    <property type="match status" value="1"/>
</dbReference>
<dbReference type="PANTHER" id="PTHR43775:SF51">
    <property type="entry name" value="INACTIVE PHENOLPHTHIOCEROL SYNTHESIS POLYKETIDE SYNTHASE TYPE I PKS1-RELATED"/>
    <property type="match status" value="1"/>
</dbReference>
<dbReference type="InterPro" id="IPR050091">
    <property type="entry name" value="PKS_NRPS_Biosynth_Enz"/>
</dbReference>